<evidence type="ECO:0000313" key="3">
    <source>
        <dbReference type="Proteomes" id="UP001589818"/>
    </source>
</evidence>
<evidence type="ECO:0000259" key="1">
    <source>
        <dbReference type="Pfam" id="PF08670"/>
    </source>
</evidence>
<name>A0ABV6JC16_9BACL</name>
<proteinExistence type="predicted"/>
<dbReference type="Proteomes" id="UP001589818">
    <property type="component" value="Unassembled WGS sequence"/>
</dbReference>
<dbReference type="Pfam" id="PF08670">
    <property type="entry name" value="MEKHLA"/>
    <property type="match status" value="1"/>
</dbReference>
<organism evidence="2 3">
    <name type="scientific">Paenibacillus mendelii</name>
    <dbReference type="NCBI Taxonomy" id="206163"/>
    <lineage>
        <taxon>Bacteria</taxon>
        <taxon>Bacillati</taxon>
        <taxon>Bacillota</taxon>
        <taxon>Bacilli</taxon>
        <taxon>Bacillales</taxon>
        <taxon>Paenibacillaceae</taxon>
        <taxon>Paenibacillus</taxon>
    </lineage>
</organism>
<protein>
    <submittedName>
        <fullName evidence="2">MEKHLA domain-containing protein</fullName>
    </submittedName>
</protein>
<comment type="caution">
    <text evidence="2">The sequence shown here is derived from an EMBL/GenBank/DDBJ whole genome shotgun (WGS) entry which is preliminary data.</text>
</comment>
<dbReference type="RefSeq" id="WP_204821487.1">
    <property type="nucleotide sequence ID" value="NZ_JANHOF010000014.1"/>
</dbReference>
<keyword evidence="3" id="KW-1185">Reference proteome</keyword>
<reference evidence="2 3" key="1">
    <citation type="submission" date="2024-09" db="EMBL/GenBank/DDBJ databases">
        <authorList>
            <person name="Sun Q."/>
            <person name="Mori K."/>
        </authorList>
    </citation>
    <scope>NUCLEOTIDE SEQUENCE [LARGE SCALE GENOMIC DNA]</scope>
    <source>
        <strain evidence="2 3">CCM 4839</strain>
    </source>
</reference>
<gene>
    <name evidence="2" type="ORF">ACFFJ8_19030</name>
</gene>
<evidence type="ECO:0000313" key="2">
    <source>
        <dbReference type="EMBL" id="MFC0393459.1"/>
    </source>
</evidence>
<feature type="domain" description="MEKHLA" evidence="1">
    <location>
        <begin position="14"/>
        <end position="152"/>
    </location>
</feature>
<accession>A0ABV6JC16</accession>
<sequence length="155" mass="17321">MKLQSLQGAGASERHAQFILDSYARLLGEPLLTVAPGEKSADALFESPIVVLSHGLENDPVLNYGNRAALELWEMDWNTFTRTPSRLTAEPMIRAERQQFLEAVAEKGYIDTYQGIRISSAGTRFRIHEAVVFNLTDDTGHYYGQAAAFAYYAYV</sequence>
<dbReference type="InterPro" id="IPR013978">
    <property type="entry name" value="MEKHLA"/>
</dbReference>
<dbReference type="EMBL" id="JBHLVF010000033">
    <property type="protein sequence ID" value="MFC0393459.1"/>
    <property type="molecule type" value="Genomic_DNA"/>
</dbReference>